<dbReference type="Proteomes" id="UP000178276">
    <property type="component" value="Unassembled WGS sequence"/>
</dbReference>
<keyword evidence="2 7" id="KW-0645">Protease</keyword>
<protein>
    <recommendedName>
        <fullName evidence="9">Peptidase S8/S53 domain-containing protein</fullName>
    </recommendedName>
</protein>
<evidence type="ECO:0000256" key="2">
    <source>
        <dbReference type="ARBA" id="ARBA00022670"/>
    </source>
</evidence>
<dbReference type="PANTHER" id="PTHR43806">
    <property type="entry name" value="PEPTIDASE S8"/>
    <property type="match status" value="1"/>
</dbReference>
<dbReference type="SUPFAM" id="SSF49373">
    <property type="entry name" value="Invasin/intimin cell-adhesion fragments"/>
    <property type="match status" value="1"/>
</dbReference>
<evidence type="ECO:0000313" key="10">
    <source>
        <dbReference type="EMBL" id="OGF73339.1"/>
    </source>
</evidence>
<feature type="active site" description="Charge relay system" evidence="6 7">
    <location>
        <position position="141"/>
    </location>
</feature>
<dbReference type="InterPro" id="IPR015500">
    <property type="entry name" value="Peptidase_S8_subtilisin-rel"/>
</dbReference>
<accession>A0A1F5WC90</accession>
<dbReference type="Gene3D" id="3.40.50.200">
    <property type="entry name" value="Peptidase S8/S53 domain"/>
    <property type="match status" value="1"/>
</dbReference>
<dbReference type="Gene3D" id="3.30.70.80">
    <property type="entry name" value="Peptidase S8 propeptide/proteinase inhibitor I9"/>
    <property type="match status" value="1"/>
</dbReference>
<dbReference type="PROSITE" id="PS51892">
    <property type="entry name" value="SUBTILASE"/>
    <property type="match status" value="1"/>
</dbReference>
<dbReference type="AlphaFoldDB" id="A0A1F5WC90"/>
<comment type="caution">
    <text evidence="10">The sequence shown here is derived from an EMBL/GenBank/DDBJ whole genome shotgun (WGS) entry which is preliminary data.</text>
</comment>
<dbReference type="PROSITE" id="PS00136">
    <property type="entry name" value="SUBTILASE_ASP"/>
    <property type="match status" value="1"/>
</dbReference>
<dbReference type="InterPro" id="IPR008964">
    <property type="entry name" value="Invasin/intimin_cell_adhesion"/>
</dbReference>
<keyword evidence="3" id="KW-0479">Metal-binding</keyword>
<keyword evidence="4 7" id="KW-0378">Hydrolase</keyword>
<dbReference type="CDD" id="cd07477">
    <property type="entry name" value="Peptidases_S8_Subtilisin_subset"/>
    <property type="match status" value="1"/>
</dbReference>
<dbReference type="InterPro" id="IPR036852">
    <property type="entry name" value="Peptidase_S8/S53_dom_sf"/>
</dbReference>
<dbReference type="InterPro" id="IPR000209">
    <property type="entry name" value="Peptidase_S8/S53_dom"/>
</dbReference>
<dbReference type="InterPro" id="IPR023828">
    <property type="entry name" value="Peptidase_S8_Ser-AS"/>
</dbReference>
<dbReference type="Pfam" id="PF00082">
    <property type="entry name" value="Peptidase_S8"/>
    <property type="match status" value="1"/>
</dbReference>
<evidence type="ECO:0000259" key="9">
    <source>
        <dbReference type="Pfam" id="PF00082"/>
    </source>
</evidence>
<dbReference type="InterPro" id="IPR050131">
    <property type="entry name" value="Peptidase_S8_subtilisin-like"/>
</dbReference>
<gene>
    <name evidence="10" type="ORF">A2W57_03790</name>
</gene>
<evidence type="ECO:0000256" key="7">
    <source>
        <dbReference type="PROSITE-ProRule" id="PRU01240"/>
    </source>
</evidence>
<evidence type="ECO:0000256" key="1">
    <source>
        <dbReference type="ARBA" id="ARBA00011073"/>
    </source>
</evidence>
<evidence type="ECO:0000256" key="5">
    <source>
        <dbReference type="ARBA" id="ARBA00022825"/>
    </source>
</evidence>
<evidence type="ECO:0000256" key="3">
    <source>
        <dbReference type="ARBA" id="ARBA00022723"/>
    </source>
</evidence>
<dbReference type="PROSITE" id="PS00137">
    <property type="entry name" value="SUBTILASE_HIS"/>
    <property type="match status" value="1"/>
</dbReference>
<dbReference type="InterPro" id="IPR037045">
    <property type="entry name" value="S8pro/Inhibitor_I9_sf"/>
</dbReference>
<evidence type="ECO:0000256" key="4">
    <source>
        <dbReference type="ARBA" id="ARBA00022801"/>
    </source>
</evidence>
<dbReference type="InterPro" id="IPR013783">
    <property type="entry name" value="Ig-like_fold"/>
</dbReference>
<dbReference type="InterPro" id="IPR034202">
    <property type="entry name" value="Subtilisin_Carlsberg-like"/>
</dbReference>
<feature type="domain" description="Peptidase S8/S53" evidence="9">
    <location>
        <begin position="132"/>
        <end position="395"/>
    </location>
</feature>
<comment type="similarity">
    <text evidence="1 7 8">Belongs to the peptidase S8 family.</text>
</comment>
<feature type="active site" description="Charge relay system" evidence="6 7">
    <location>
        <position position="174"/>
    </location>
</feature>
<dbReference type="PRINTS" id="PR00723">
    <property type="entry name" value="SUBTILISIN"/>
</dbReference>
<dbReference type="EMBL" id="MFHJ01000049">
    <property type="protein sequence ID" value="OGF73339.1"/>
    <property type="molecule type" value="Genomic_DNA"/>
</dbReference>
<organism evidence="10 11">
    <name type="scientific">Candidatus Giovannonibacteria bacterium RIFCSPHIGHO2_02_43_16</name>
    <dbReference type="NCBI Taxonomy" id="1798331"/>
    <lineage>
        <taxon>Bacteria</taxon>
        <taxon>Candidatus Giovannoniibacteriota</taxon>
    </lineage>
</organism>
<dbReference type="SUPFAM" id="SSF54897">
    <property type="entry name" value="Protease propeptides/inhibitors"/>
    <property type="match status" value="1"/>
</dbReference>
<dbReference type="SUPFAM" id="SSF52743">
    <property type="entry name" value="Subtilisin-like"/>
    <property type="match status" value="1"/>
</dbReference>
<evidence type="ECO:0000256" key="6">
    <source>
        <dbReference type="PIRSR" id="PIRSR615500-1"/>
    </source>
</evidence>
<dbReference type="PANTHER" id="PTHR43806:SF11">
    <property type="entry name" value="CEREVISIN-RELATED"/>
    <property type="match status" value="1"/>
</dbReference>
<dbReference type="STRING" id="1798331.A2W57_03790"/>
<dbReference type="GO" id="GO:0006508">
    <property type="term" value="P:proteolysis"/>
    <property type="evidence" value="ECO:0007669"/>
    <property type="project" value="UniProtKB-KW"/>
</dbReference>
<dbReference type="PROSITE" id="PS00138">
    <property type="entry name" value="SUBTILASE_SER"/>
    <property type="match status" value="1"/>
</dbReference>
<evidence type="ECO:0000313" key="11">
    <source>
        <dbReference type="Proteomes" id="UP000178276"/>
    </source>
</evidence>
<feature type="active site" description="Charge relay system" evidence="6 7">
    <location>
        <position position="347"/>
    </location>
</feature>
<dbReference type="Gene3D" id="2.60.40.10">
    <property type="entry name" value="Immunoglobulins"/>
    <property type="match status" value="2"/>
</dbReference>
<dbReference type="GO" id="GO:0004252">
    <property type="term" value="F:serine-type endopeptidase activity"/>
    <property type="evidence" value="ECO:0007669"/>
    <property type="project" value="UniProtKB-UniRule"/>
</dbReference>
<dbReference type="InterPro" id="IPR023827">
    <property type="entry name" value="Peptidase_S8_Asp-AS"/>
</dbReference>
<sequence length="624" mass="63287">MRTKITKIRKILTTMVVGVALLVGVAGIGPFVSEAANASEKIDVFIGFNQTPGASEQALVRAFGGEISHSYHLVPAIAASIPESAIAGLSRNPNVTDVEPDGTVYAVDAELERTWGVERIGSGDVHDGGNKGTGVKIGIIDSGIDYLHLDLDGVYAGGEDFVENDGDPVDVYGHGTHVAGTACAEDNVSGVVGVAPECALYSLRVLNDSGSGSWSNVIAALEWAVDNGIQVTNNSYGAGSDPGSTVKAAFDNSAAAGILHIAAAGNSGNSKGNNESVIYPAKYESVVAVAATNKSDTRPSWSSTGPAVELAAPGVSVLSSWNDGDSPHDPQPIFFDGDWYKEGSGTSMASPHVAGVAALVWAINPDLNNTDVRQILRDTAEDLGDPGKDNKYGWGLVSAVAAVAATGPVAPPSPAVNVALSADKTDYVRGEDTTAALTAVVTDEGGSAISGLDASAFTTTLDGANVTVTFSETATQGTYTGSLDISGLEDGTYTVETAVTDIRGVSGSGSATFTVGTALTEATTASVGSIGYATSGGKNSDRHLNVTVAVVDDLGNPVSGASVSITLSHDSGTSWNATGTAGADGTVIFSLKNAQAGCYETAVTNIVAEGLTWDGVTPANRFCK</sequence>
<evidence type="ECO:0000256" key="8">
    <source>
        <dbReference type="RuleBase" id="RU003355"/>
    </source>
</evidence>
<keyword evidence="5 7" id="KW-0720">Serine protease</keyword>
<dbReference type="GO" id="GO:0046872">
    <property type="term" value="F:metal ion binding"/>
    <property type="evidence" value="ECO:0007669"/>
    <property type="project" value="UniProtKB-KW"/>
</dbReference>
<proteinExistence type="inferred from homology"/>
<reference evidence="10 11" key="1">
    <citation type="journal article" date="2016" name="Nat. Commun.">
        <title>Thousands of microbial genomes shed light on interconnected biogeochemical processes in an aquifer system.</title>
        <authorList>
            <person name="Anantharaman K."/>
            <person name="Brown C.T."/>
            <person name="Hug L.A."/>
            <person name="Sharon I."/>
            <person name="Castelle C.J."/>
            <person name="Probst A.J."/>
            <person name="Thomas B.C."/>
            <person name="Singh A."/>
            <person name="Wilkins M.J."/>
            <person name="Karaoz U."/>
            <person name="Brodie E.L."/>
            <person name="Williams K.H."/>
            <person name="Hubbard S.S."/>
            <person name="Banfield J.F."/>
        </authorList>
    </citation>
    <scope>NUCLEOTIDE SEQUENCE [LARGE SCALE GENOMIC DNA]</scope>
</reference>
<dbReference type="InterPro" id="IPR022398">
    <property type="entry name" value="Peptidase_S8_His-AS"/>
</dbReference>
<name>A0A1F5WC90_9BACT</name>